<gene>
    <name evidence="1" type="ORF">CVT63_07805</name>
</gene>
<sequence length="70" mass="7951">MSKTTVDIDDRLLEEAKKVTGTNTIKATVNESLRMVARKARLEKLASSLQGTGFIDLTQEELEEMRRNRL</sequence>
<organism evidence="1 2">
    <name type="scientific">Candidatus Anoxymicrobium japonicum</name>
    <dbReference type="NCBI Taxonomy" id="2013648"/>
    <lineage>
        <taxon>Bacteria</taxon>
        <taxon>Bacillati</taxon>
        <taxon>Actinomycetota</taxon>
        <taxon>Candidatus Geothermincolia</taxon>
        <taxon>Candidatus Geothermincolales</taxon>
        <taxon>Candidatus Anoxymicrobiaceae</taxon>
        <taxon>Candidatus Anoxymicrobium</taxon>
    </lineage>
</organism>
<accession>A0A2N3G425</accession>
<dbReference type="InterPro" id="IPR019239">
    <property type="entry name" value="VapB_antitoxin"/>
</dbReference>
<dbReference type="Pfam" id="PF09957">
    <property type="entry name" value="VapB_antitoxin"/>
    <property type="match status" value="1"/>
</dbReference>
<proteinExistence type="predicted"/>
<reference evidence="1 2" key="1">
    <citation type="journal article" date="2017" name="ISME J.">
        <title>Potential for microbial H2 and metal transformations associated with novel bacteria and archaea in deep terrestrial subsurface sediments.</title>
        <authorList>
            <person name="Hernsdorf A.W."/>
            <person name="Amano Y."/>
            <person name="Miyakawa K."/>
            <person name="Ise K."/>
            <person name="Suzuki Y."/>
            <person name="Anantharaman K."/>
            <person name="Probst A."/>
            <person name="Burstein D."/>
            <person name="Thomas B.C."/>
            <person name="Banfield J.F."/>
        </authorList>
    </citation>
    <scope>NUCLEOTIDE SEQUENCE [LARGE SCALE GENOMIC DNA]</scope>
    <source>
        <strain evidence="1">HGW-Actinobacteria-3</strain>
    </source>
</reference>
<comment type="caution">
    <text evidence="1">The sequence shown here is derived from an EMBL/GenBank/DDBJ whole genome shotgun (WGS) entry which is preliminary data.</text>
</comment>
<evidence type="ECO:0000313" key="2">
    <source>
        <dbReference type="Proteomes" id="UP000233654"/>
    </source>
</evidence>
<dbReference type="Proteomes" id="UP000233654">
    <property type="component" value="Unassembled WGS sequence"/>
</dbReference>
<protein>
    <submittedName>
        <fullName evidence="1">DUF2191 domain-containing protein</fullName>
    </submittedName>
</protein>
<name>A0A2N3G425_9ACTN</name>
<dbReference type="AlphaFoldDB" id="A0A2N3G425"/>
<dbReference type="EMBL" id="PHEX01000091">
    <property type="protein sequence ID" value="PKQ27480.1"/>
    <property type="molecule type" value="Genomic_DNA"/>
</dbReference>
<evidence type="ECO:0000313" key="1">
    <source>
        <dbReference type="EMBL" id="PKQ27480.1"/>
    </source>
</evidence>